<sequence>MRHTNRLSRSKVSDLRVHIGNFNHVDGEYLVKRVKAAIGDHGRVALFAGENGEVAAYSWRHVDYDRHCRVHAHHLVGIYQAKREGERLTVADLQEI</sequence>
<proteinExistence type="predicted"/>
<reference evidence="1 2" key="1">
    <citation type="journal article" date="2011" name="Curr. Microbiol.">
        <title>Luteibacter jiangsuensis sp. nov.: a methamidophos-degrading bacterium isolated from a methamidophos-manufacturing factory.</title>
        <authorList>
            <person name="Wang L."/>
            <person name="Wang G.L."/>
            <person name="Li S.P."/>
            <person name="Jiang J.D."/>
        </authorList>
    </citation>
    <scope>NUCLEOTIDE SEQUENCE [LARGE SCALE GENOMIC DNA]</scope>
    <source>
        <strain evidence="1 2">CGMCC 1.10133</strain>
    </source>
</reference>
<dbReference type="Proteomes" id="UP001429601">
    <property type="component" value="Unassembled WGS sequence"/>
</dbReference>
<dbReference type="EMBL" id="JAAQQR010000010">
    <property type="protein sequence ID" value="NID06632.1"/>
    <property type="molecule type" value="Genomic_DNA"/>
</dbReference>
<dbReference type="RefSeq" id="WP_167129205.1">
    <property type="nucleotide sequence ID" value="NZ_JAAQQR010000010.1"/>
</dbReference>
<gene>
    <name evidence="1" type="ORF">HBF26_17185</name>
</gene>
<comment type="caution">
    <text evidence="1">The sequence shown here is derived from an EMBL/GenBank/DDBJ whole genome shotgun (WGS) entry which is preliminary data.</text>
</comment>
<name>A0ABX0QAX6_9GAMM</name>
<evidence type="ECO:0008006" key="3">
    <source>
        <dbReference type="Google" id="ProtNLM"/>
    </source>
</evidence>
<evidence type="ECO:0000313" key="1">
    <source>
        <dbReference type="EMBL" id="NID06632.1"/>
    </source>
</evidence>
<keyword evidence="2" id="KW-1185">Reference proteome</keyword>
<accession>A0ABX0QAX6</accession>
<protein>
    <recommendedName>
        <fullName evidence="3">Transposase</fullName>
    </recommendedName>
</protein>
<organism evidence="1 2">
    <name type="scientific">Luteibacter jiangsuensis</name>
    <dbReference type="NCBI Taxonomy" id="637577"/>
    <lineage>
        <taxon>Bacteria</taxon>
        <taxon>Pseudomonadati</taxon>
        <taxon>Pseudomonadota</taxon>
        <taxon>Gammaproteobacteria</taxon>
        <taxon>Lysobacterales</taxon>
        <taxon>Rhodanobacteraceae</taxon>
        <taxon>Luteibacter</taxon>
    </lineage>
</organism>
<evidence type="ECO:0000313" key="2">
    <source>
        <dbReference type="Proteomes" id="UP001429601"/>
    </source>
</evidence>